<dbReference type="Gene3D" id="1.10.630.10">
    <property type="entry name" value="Cytochrome P450"/>
    <property type="match status" value="1"/>
</dbReference>
<evidence type="ECO:0000256" key="2">
    <source>
        <dbReference type="ARBA" id="ARBA00010617"/>
    </source>
</evidence>
<organism evidence="6 7">
    <name type="scientific">Aspergillus pseudocaelatus</name>
    <dbReference type="NCBI Taxonomy" id="1825620"/>
    <lineage>
        <taxon>Eukaryota</taxon>
        <taxon>Fungi</taxon>
        <taxon>Dikarya</taxon>
        <taxon>Ascomycota</taxon>
        <taxon>Pezizomycotina</taxon>
        <taxon>Eurotiomycetes</taxon>
        <taxon>Eurotiomycetidae</taxon>
        <taxon>Eurotiales</taxon>
        <taxon>Aspergillaceae</taxon>
        <taxon>Aspergillus</taxon>
        <taxon>Aspergillus subgen. Circumdati</taxon>
    </lineage>
</organism>
<dbReference type="Pfam" id="PF00067">
    <property type="entry name" value="p450"/>
    <property type="match status" value="1"/>
</dbReference>
<keyword evidence="3" id="KW-0479">Metal-binding</keyword>
<dbReference type="PRINTS" id="PR00465">
    <property type="entry name" value="EP450IV"/>
</dbReference>
<dbReference type="Proteomes" id="UP000325395">
    <property type="component" value="Unassembled WGS sequence"/>
</dbReference>
<protein>
    <submittedName>
        <fullName evidence="6">Cytochrome P450</fullName>
    </submittedName>
</protein>
<dbReference type="InterPro" id="IPR001128">
    <property type="entry name" value="Cyt_P450"/>
</dbReference>
<keyword evidence="5" id="KW-0408">Iron</keyword>
<dbReference type="CDD" id="cd11040">
    <property type="entry name" value="CYP7_CYP8-like"/>
    <property type="match status" value="1"/>
</dbReference>
<proteinExistence type="inferred from homology"/>
<evidence type="ECO:0000256" key="3">
    <source>
        <dbReference type="ARBA" id="ARBA00022723"/>
    </source>
</evidence>
<accession>A0ABQ6W746</accession>
<comment type="cofactor">
    <cofactor evidence="1">
        <name>heme</name>
        <dbReference type="ChEBI" id="CHEBI:30413"/>
    </cofactor>
</comment>
<keyword evidence="4" id="KW-0560">Oxidoreductase</keyword>
<dbReference type="PANTHER" id="PTHR47582">
    <property type="entry name" value="P450, PUTATIVE (EUROFUNG)-RELATED"/>
    <property type="match status" value="1"/>
</dbReference>
<evidence type="ECO:0000313" key="6">
    <source>
        <dbReference type="EMBL" id="KAE8412967.1"/>
    </source>
</evidence>
<dbReference type="PANTHER" id="PTHR47582:SF1">
    <property type="entry name" value="P450, PUTATIVE (EUROFUNG)-RELATED"/>
    <property type="match status" value="1"/>
</dbReference>
<evidence type="ECO:0000256" key="1">
    <source>
        <dbReference type="ARBA" id="ARBA00001971"/>
    </source>
</evidence>
<keyword evidence="7" id="KW-1185">Reference proteome</keyword>
<dbReference type="EMBL" id="ML735819">
    <property type="protein sequence ID" value="KAE8412967.1"/>
    <property type="molecule type" value="Genomic_DNA"/>
</dbReference>
<dbReference type="InterPro" id="IPR053007">
    <property type="entry name" value="CYP450_monoxygenase_sec-met"/>
</dbReference>
<evidence type="ECO:0000256" key="4">
    <source>
        <dbReference type="ARBA" id="ARBA00023002"/>
    </source>
</evidence>
<sequence>MSDFTTLLGLSVVAILGSFLLFTQRAKLDPREPPLVPSTIPLVGHLISFLIHGIEYFAAESGKHSLPVFTMKILKEKVYIITSPDLLPSVRHNRSSMSFNPLFTAMAERAGGIRKSGLQLLREEELGGQGLAKKTVEVMRPALLGNKLDHLNEQMIHVLRQIVDQVASIPTGSLDLYEWCSEALTVASREQLVQAFLQFYQMDGHLSSSHLAYSRWKVQQEAGATLEDIARLEILAGVGILSNTVPSCFWLLFDILSRPELLRTIQDEIHQNAVSIDSTGIHTLDLADIRGKCPTLLSSFQETLRTRSNSGQVRVIYQDTLLNDRWLLKAGSTLLIPAPTINKNSSTWGLDSGDFDSQRFTKTALQTDKKSKASGFLSFGLSPHICAGRHFATGEILALVALLLVRYDIRPIHGSWTEPKTNAKAVAASLPPAAERFAVTAVERPEYKGVEWRTTVTPGKGKCGFHT</sequence>
<gene>
    <name evidence="6" type="ORF">BDV36DRAFT_304535</name>
</gene>
<name>A0ABQ6W746_9EURO</name>
<dbReference type="InterPro" id="IPR036396">
    <property type="entry name" value="Cyt_P450_sf"/>
</dbReference>
<comment type="similarity">
    <text evidence="2">Belongs to the cytochrome P450 family.</text>
</comment>
<evidence type="ECO:0000313" key="7">
    <source>
        <dbReference type="Proteomes" id="UP000325395"/>
    </source>
</evidence>
<dbReference type="InterPro" id="IPR002403">
    <property type="entry name" value="Cyt_P450_E_grp-IV"/>
</dbReference>
<reference evidence="6 7" key="1">
    <citation type="submission" date="2019-04" db="EMBL/GenBank/DDBJ databases">
        <authorList>
            <consortium name="DOE Joint Genome Institute"/>
            <person name="Mondo S."/>
            <person name="Kjaerbolling I."/>
            <person name="Vesth T."/>
            <person name="Frisvad J.C."/>
            <person name="Nybo J.L."/>
            <person name="Theobald S."/>
            <person name="Kildgaard S."/>
            <person name="Isbrandt T."/>
            <person name="Kuo A."/>
            <person name="Sato A."/>
            <person name="Lyhne E.K."/>
            <person name="Kogle M.E."/>
            <person name="Wiebenga A."/>
            <person name="Kun R.S."/>
            <person name="Lubbers R.J."/>
            <person name="Makela M.R."/>
            <person name="Barry K."/>
            <person name="Chovatia M."/>
            <person name="Clum A."/>
            <person name="Daum C."/>
            <person name="Haridas S."/>
            <person name="He G."/>
            <person name="LaButti K."/>
            <person name="Lipzen A."/>
            <person name="Riley R."/>
            <person name="Salamov A."/>
            <person name="Simmons B.A."/>
            <person name="Magnuson J.K."/>
            <person name="Henrissat B."/>
            <person name="Mortensen U.H."/>
            <person name="Larsen T.O."/>
            <person name="Devries R.P."/>
            <person name="Grigoriev I.V."/>
            <person name="Machida M."/>
            <person name="Baker S.E."/>
            <person name="Andersen M.R."/>
            <person name="Cantor M.N."/>
            <person name="Hua S.X."/>
        </authorList>
    </citation>
    <scope>NUCLEOTIDE SEQUENCE [LARGE SCALE GENOMIC DNA]</scope>
    <source>
        <strain evidence="6 7">CBS 117616</strain>
    </source>
</reference>
<evidence type="ECO:0000256" key="5">
    <source>
        <dbReference type="ARBA" id="ARBA00023004"/>
    </source>
</evidence>
<dbReference type="SUPFAM" id="SSF48264">
    <property type="entry name" value="Cytochrome P450"/>
    <property type="match status" value="1"/>
</dbReference>